<feature type="non-terminal residue" evidence="3">
    <location>
        <position position="34"/>
    </location>
</feature>
<dbReference type="EMBL" id="CAJOBJ010134596">
    <property type="protein sequence ID" value="CAF4736671.1"/>
    <property type="molecule type" value="Genomic_DNA"/>
</dbReference>
<gene>
    <name evidence="2" type="ORF">BYL167_LOCUS45570</name>
    <name evidence="1" type="ORF">GIL414_LOCUS44523</name>
    <name evidence="3" type="ORF">GIL414_LOCUS44601</name>
</gene>
<comment type="caution">
    <text evidence="3">The sequence shown here is derived from an EMBL/GenBank/DDBJ whole genome shotgun (WGS) entry which is preliminary data.</text>
</comment>
<sequence length="34" mass="4106">MIHGKSKQNKDYTKRDILILDRTGQITVTLWYRI</sequence>
<evidence type="ECO:0000313" key="1">
    <source>
        <dbReference type="EMBL" id="CAF4736671.1"/>
    </source>
</evidence>
<accession>A0A8S3AK47</accession>
<dbReference type="Proteomes" id="UP000681720">
    <property type="component" value="Unassembled WGS sequence"/>
</dbReference>
<reference evidence="3" key="1">
    <citation type="submission" date="2021-02" db="EMBL/GenBank/DDBJ databases">
        <authorList>
            <person name="Nowell W R."/>
        </authorList>
    </citation>
    <scope>NUCLEOTIDE SEQUENCE</scope>
</reference>
<dbReference type="EMBL" id="CAJOBJ010135019">
    <property type="protein sequence ID" value="CAF4738273.1"/>
    <property type="molecule type" value="Genomic_DNA"/>
</dbReference>
<dbReference type="AlphaFoldDB" id="A0A8S3AK47"/>
<dbReference type="Proteomes" id="UP000681967">
    <property type="component" value="Unassembled WGS sequence"/>
</dbReference>
<name>A0A8S3AK47_9BILA</name>
<protein>
    <submittedName>
        <fullName evidence="3">Uncharacterized protein</fullName>
    </submittedName>
</protein>
<evidence type="ECO:0000313" key="4">
    <source>
        <dbReference type="Proteomes" id="UP000681720"/>
    </source>
</evidence>
<evidence type="ECO:0000313" key="2">
    <source>
        <dbReference type="EMBL" id="CAF4738213.1"/>
    </source>
</evidence>
<dbReference type="EMBL" id="CAJOBH010126760">
    <property type="protein sequence ID" value="CAF4738213.1"/>
    <property type="molecule type" value="Genomic_DNA"/>
</dbReference>
<proteinExistence type="predicted"/>
<organism evidence="3 4">
    <name type="scientific">Rotaria magnacalcarata</name>
    <dbReference type="NCBI Taxonomy" id="392030"/>
    <lineage>
        <taxon>Eukaryota</taxon>
        <taxon>Metazoa</taxon>
        <taxon>Spiralia</taxon>
        <taxon>Gnathifera</taxon>
        <taxon>Rotifera</taxon>
        <taxon>Eurotatoria</taxon>
        <taxon>Bdelloidea</taxon>
        <taxon>Philodinida</taxon>
        <taxon>Philodinidae</taxon>
        <taxon>Rotaria</taxon>
    </lineage>
</organism>
<evidence type="ECO:0000313" key="3">
    <source>
        <dbReference type="EMBL" id="CAF4738273.1"/>
    </source>
</evidence>